<evidence type="ECO:0000256" key="1">
    <source>
        <dbReference type="SAM" id="Phobius"/>
    </source>
</evidence>
<evidence type="ECO:0000313" key="3">
    <source>
        <dbReference type="WBParaSite" id="BXY_0403900.1"/>
    </source>
</evidence>
<organism evidence="2 3">
    <name type="scientific">Bursaphelenchus xylophilus</name>
    <name type="common">Pinewood nematode worm</name>
    <name type="synonym">Aphelenchoides xylophilus</name>
    <dbReference type="NCBI Taxonomy" id="6326"/>
    <lineage>
        <taxon>Eukaryota</taxon>
        <taxon>Metazoa</taxon>
        <taxon>Ecdysozoa</taxon>
        <taxon>Nematoda</taxon>
        <taxon>Chromadorea</taxon>
        <taxon>Rhabditida</taxon>
        <taxon>Tylenchina</taxon>
        <taxon>Tylenchomorpha</taxon>
        <taxon>Aphelenchoidea</taxon>
        <taxon>Aphelenchoididae</taxon>
        <taxon>Bursaphelenchus</taxon>
    </lineage>
</organism>
<protein>
    <submittedName>
        <fullName evidence="3">Uncharacterized protein</fullName>
    </submittedName>
</protein>
<keyword evidence="1" id="KW-0812">Transmembrane</keyword>
<dbReference type="Proteomes" id="UP000095284">
    <property type="component" value="Unplaced"/>
</dbReference>
<dbReference type="AlphaFoldDB" id="A0A1I7RTI4"/>
<reference evidence="3" key="1">
    <citation type="submission" date="2016-11" db="UniProtKB">
        <authorList>
            <consortium name="WormBaseParasite"/>
        </authorList>
    </citation>
    <scope>IDENTIFICATION</scope>
</reference>
<evidence type="ECO:0000313" key="2">
    <source>
        <dbReference type="Proteomes" id="UP000095284"/>
    </source>
</evidence>
<feature type="transmembrane region" description="Helical" evidence="1">
    <location>
        <begin position="47"/>
        <end position="69"/>
    </location>
</feature>
<name>A0A1I7RTI4_BURXY</name>
<keyword evidence="1" id="KW-1133">Transmembrane helix</keyword>
<proteinExistence type="predicted"/>
<sequence length="142" mass="15654">MGGNDFPHVVSPSTSADPPVHFFHRPRPYRHAVANASAWSWARLLQLGMLVLLLLAVLAAVSVVFGLLLKQLGRCLKRRRRKALARTFNRSPEAGSTAPLFQFSPRMSSGQFNLGSTLGNSFRCGGQRFPTIQVVASRERPL</sequence>
<dbReference type="WBParaSite" id="BXY_0403900.1">
    <property type="protein sequence ID" value="BXY_0403900.1"/>
    <property type="gene ID" value="BXY_0403900"/>
</dbReference>
<accession>A0A1I7RTI4</accession>
<keyword evidence="1" id="KW-0472">Membrane</keyword>